<dbReference type="EMBL" id="AOLN01000018">
    <property type="protein sequence ID" value="ELZ91456.1"/>
    <property type="molecule type" value="Genomic_DNA"/>
</dbReference>
<name>M0I3X7_9EURY</name>
<organism evidence="2 3">
    <name type="scientific">Haloferax mucosum ATCC BAA-1512</name>
    <dbReference type="NCBI Taxonomy" id="662479"/>
    <lineage>
        <taxon>Archaea</taxon>
        <taxon>Methanobacteriati</taxon>
        <taxon>Methanobacteriota</taxon>
        <taxon>Stenosarchaea group</taxon>
        <taxon>Halobacteria</taxon>
        <taxon>Halobacteriales</taxon>
        <taxon>Haloferacaceae</taxon>
        <taxon>Haloferax</taxon>
    </lineage>
</organism>
<dbReference type="Pfam" id="PF24351">
    <property type="entry name" value="DUF7511"/>
    <property type="match status" value="1"/>
</dbReference>
<dbReference type="PATRIC" id="fig|662479.7.peg.2859"/>
<sequence>MDSNVGRPSRPHLTSRIITRDDGREECTIHPSNAGPNELLTTWVTALDGTFVDLDTMR</sequence>
<keyword evidence="3" id="KW-1185">Reference proteome</keyword>
<evidence type="ECO:0000313" key="3">
    <source>
        <dbReference type="Proteomes" id="UP000011550"/>
    </source>
</evidence>
<dbReference type="STRING" id="662479.C440_14119"/>
<dbReference type="Proteomes" id="UP000011550">
    <property type="component" value="Unassembled WGS sequence"/>
</dbReference>
<gene>
    <name evidence="2" type="ORF">C440_14119</name>
</gene>
<dbReference type="InterPro" id="IPR055933">
    <property type="entry name" value="DUF7511"/>
</dbReference>
<feature type="domain" description="DUF7511" evidence="1">
    <location>
        <begin position="13"/>
        <end position="58"/>
    </location>
</feature>
<proteinExistence type="predicted"/>
<dbReference type="AlphaFoldDB" id="M0I3X7"/>
<accession>M0I3X7</accession>
<reference evidence="2 3" key="1">
    <citation type="journal article" date="2014" name="PLoS Genet.">
        <title>Phylogenetically driven sequencing of extremely halophilic archaea reveals strategies for static and dynamic osmo-response.</title>
        <authorList>
            <person name="Becker E.A."/>
            <person name="Seitzer P.M."/>
            <person name="Tritt A."/>
            <person name="Larsen D."/>
            <person name="Krusor M."/>
            <person name="Yao A.I."/>
            <person name="Wu D."/>
            <person name="Madern D."/>
            <person name="Eisen J.A."/>
            <person name="Darling A.E."/>
            <person name="Facciotti M.T."/>
        </authorList>
    </citation>
    <scope>NUCLEOTIDE SEQUENCE [LARGE SCALE GENOMIC DNA]</scope>
    <source>
        <strain evidence="2 3">ATCC BAA-1512</strain>
    </source>
</reference>
<evidence type="ECO:0000259" key="1">
    <source>
        <dbReference type="Pfam" id="PF24351"/>
    </source>
</evidence>
<comment type="caution">
    <text evidence="2">The sequence shown here is derived from an EMBL/GenBank/DDBJ whole genome shotgun (WGS) entry which is preliminary data.</text>
</comment>
<evidence type="ECO:0000313" key="2">
    <source>
        <dbReference type="EMBL" id="ELZ91456.1"/>
    </source>
</evidence>
<protein>
    <recommendedName>
        <fullName evidence="1">DUF7511 domain-containing protein</fullName>
    </recommendedName>
</protein>